<feature type="transmembrane region" description="Helical" evidence="1">
    <location>
        <begin position="55"/>
        <end position="75"/>
    </location>
</feature>
<organism evidence="2 3">
    <name type="scientific">Wuchereria bancrofti</name>
    <dbReference type="NCBI Taxonomy" id="6293"/>
    <lineage>
        <taxon>Eukaryota</taxon>
        <taxon>Metazoa</taxon>
        <taxon>Ecdysozoa</taxon>
        <taxon>Nematoda</taxon>
        <taxon>Chromadorea</taxon>
        <taxon>Rhabditida</taxon>
        <taxon>Spirurina</taxon>
        <taxon>Spiruromorpha</taxon>
        <taxon>Filarioidea</taxon>
        <taxon>Onchocercidae</taxon>
        <taxon>Wuchereria</taxon>
    </lineage>
</organism>
<evidence type="ECO:0000313" key="2">
    <source>
        <dbReference type="EMBL" id="EJW70417.1"/>
    </source>
</evidence>
<keyword evidence="1" id="KW-1133">Transmembrane helix</keyword>
<reference evidence="3" key="1">
    <citation type="submission" date="2012-08" db="EMBL/GenBank/DDBJ databases">
        <title>The Genome Sequence of Wuchereria bancrofti.</title>
        <authorList>
            <person name="Nutman T.B."/>
            <person name="Fink D.L."/>
            <person name="Russ C."/>
            <person name="Young S."/>
            <person name="Zeng Q."/>
            <person name="Koehrsen M."/>
            <person name="Alvarado L."/>
            <person name="Berlin A."/>
            <person name="Chapman S.B."/>
            <person name="Chen Z."/>
            <person name="Freedman E."/>
            <person name="Gellesch M."/>
            <person name="Goldberg J."/>
            <person name="Griggs A."/>
            <person name="Gujja S."/>
            <person name="Heilman E.R."/>
            <person name="Heiman D."/>
            <person name="Hepburn T."/>
            <person name="Howarth C."/>
            <person name="Jen D."/>
            <person name="Larson L."/>
            <person name="Lewis B."/>
            <person name="Mehta T."/>
            <person name="Park D."/>
            <person name="Pearson M."/>
            <person name="Roberts A."/>
            <person name="Saif S."/>
            <person name="Shea T."/>
            <person name="Shenoy N."/>
            <person name="Sisk P."/>
            <person name="Stolte C."/>
            <person name="Sykes S."/>
            <person name="Walk T."/>
            <person name="White J."/>
            <person name="Yandava C."/>
            <person name="Haas B."/>
            <person name="Henn M.R."/>
            <person name="Nusbaum C."/>
            <person name="Birren B."/>
        </authorList>
    </citation>
    <scope>NUCLEOTIDE SEQUENCE [LARGE SCALE GENOMIC DNA]</scope>
    <source>
        <strain evidence="3">NA</strain>
    </source>
</reference>
<accession>J9E0I2</accession>
<sequence>MSDLHKKNLEAHLLQASLDDSASLSMPSVSTAQGISSCSLVPQQYRDRAKERRNLFGLDPSGRLFLFFYIFIHYVRFA</sequence>
<gene>
    <name evidence="2" type="ORF">WUBG_18675</name>
</gene>
<evidence type="ECO:0000313" key="3">
    <source>
        <dbReference type="Proteomes" id="UP000004810"/>
    </source>
</evidence>
<comment type="caution">
    <text evidence="2">The sequence shown here is derived from an EMBL/GenBank/DDBJ whole genome shotgun (WGS) entry which is preliminary data.</text>
</comment>
<dbReference type="AlphaFoldDB" id="J9E0I2"/>
<evidence type="ECO:0000256" key="1">
    <source>
        <dbReference type="SAM" id="Phobius"/>
    </source>
</evidence>
<dbReference type="EMBL" id="ADBV01022060">
    <property type="protein sequence ID" value="EJW70417.1"/>
    <property type="molecule type" value="Genomic_DNA"/>
</dbReference>
<keyword evidence="1" id="KW-0812">Transmembrane</keyword>
<proteinExistence type="predicted"/>
<dbReference type="Proteomes" id="UP000004810">
    <property type="component" value="Unassembled WGS sequence"/>
</dbReference>
<name>J9E0I2_WUCBA</name>
<keyword evidence="1" id="KW-0472">Membrane</keyword>
<protein>
    <submittedName>
        <fullName evidence="2">Uncharacterized protein</fullName>
    </submittedName>
</protein>